<dbReference type="InterPro" id="IPR016102">
    <property type="entry name" value="Succinyl-CoA_synth-like"/>
</dbReference>
<dbReference type="Gene3D" id="3.40.50.261">
    <property type="entry name" value="Succinyl-CoA synthetase domains"/>
    <property type="match status" value="2"/>
</dbReference>
<reference evidence="7 8" key="1">
    <citation type="submission" date="2016-10" db="EMBL/GenBank/DDBJ databases">
        <authorList>
            <person name="de Groot N.N."/>
        </authorList>
    </citation>
    <scope>NUCLEOTIDE SEQUENCE [LARGE SCALE GENOMIC DNA]</scope>
    <source>
        <strain evidence="7 8">DSM 9990</strain>
    </source>
</reference>
<dbReference type="RefSeq" id="WP_093395261.1">
    <property type="nucleotide sequence ID" value="NZ_FOUU01000006.1"/>
</dbReference>
<dbReference type="AlphaFoldDB" id="A0A1I4UM54"/>
<proteinExistence type="inferred from homology"/>
<keyword evidence="3 5" id="KW-0067">ATP-binding</keyword>
<dbReference type="Pfam" id="PF13549">
    <property type="entry name" value="ATP-grasp_5"/>
    <property type="match status" value="1"/>
</dbReference>
<sequence>MERVDLRRFFAPRSIAVIGASQDFTRITGKPLYYLRKHGYTGRLYPVNPRYSSIDGLPCYSTIAEVPDEIDLALIAVNFRMVPQVLRECSDKGVRFATIFSSGFAETGEEGKRIQKEIAEIAREGGIRVCGPNCQGAVDLHNNTAAAFSAALDVYPLIKGSVGFATQSGAMGFSIFNLAQSQGIGFSYIVSTGNEMDLTCVDFMQFMLDDPNTSVICAYLEGIRDGKAFVELAERAQDVGKPIVVLKTGKSDVGSRAASSHTAALTGSDDVFDALCRQKGIIRVSDIDELIDVTRIITSFATPPSGRGLGIISTSGGGGVLCADIADELGLKVPEFEKEGLEKIKSSIPAFGSARNPVDMTAQVINTAEGFRNVLQAVVDDPGVDALVVVITMIVGTSATKMALDLARIKKTTHKPIAVVWTAGESLIREQLEILKEASVPYYSCPSRALRSLARYLQFGNYLKNRSRTPSVIELRRHIGFSSEKYRSGVLSEHGSKEVLSRFEIPVTREICTDSVERAVDFAREIGYPVALKIDSPDILHKTEAGLIRLNIRSEEELVRSFRDLLGIAKSKYPQARINGVLVQEMVSPGVEVMVGVKRDPQFGPTVVFGLGGIFVEVLKDVTMRVAPVDEAEALKMIREIRGYPILEGVRGSAKSDVKALAGIISRVSYMALALPNLSELDINPVIVFPEGSGAKAVDALMIFD</sequence>
<dbReference type="PROSITE" id="PS50975">
    <property type="entry name" value="ATP_GRASP"/>
    <property type="match status" value="1"/>
</dbReference>
<evidence type="ECO:0000256" key="4">
    <source>
        <dbReference type="ARBA" id="ARBA00060888"/>
    </source>
</evidence>
<dbReference type="PANTHER" id="PTHR43334:SF1">
    <property type="entry name" value="3-HYDROXYPROPIONATE--COA LIGASE [ADP-FORMING]"/>
    <property type="match status" value="1"/>
</dbReference>
<keyword evidence="1" id="KW-0436">Ligase</keyword>
<evidence type="ECO:0000256" key="2">
    <source>
        <dbReference type="ARBA" id="ARBA00022741"/>
    </source>
</evidence>
<evidence type="ECO:0000259" key="6">
    <source>
        <dbReference type="PROSITE" id="PS50975"/>
    </source>
</evidence>
<dbReference type="InterPro" id="IPR051538">
    <property type="entry name" value="Acyl-CoA_Synth/Transferase"/>
</dbReference>
<comment type="similarity">
    <text evidence="4">In the N-terminal section; belongs to the acetate CoA ligase alpha subunit family.</text>
</comment>
<evidence type="ECO:0000256" key="3">
    <source>
        <dbReference type="ARBA" id="ARBA00022840"/>
    </source>
</evidence>
<dbReference type="Gene3D" id="3.40.50.720">
    <property type="entry name" value="NAD(P)-binding Rossmann-like Domain"/>
    <property type="match status" value="1"/>
</dbReference>
<dbReference type="PANTHER" id="PTHR43334">
    <property type="entry name" value="ACETATE--COA LIGASE [ADP-FORMING]"/>
    <property type="match status" value="1"/>
</dbReference>
<dbReference type="SMART" id="SM00881">
    <property type="entry name" value="CoA_binding"/>
    <property type="match status" value="1"/>
</dbReference>
<dbReference type="Proteomes" id="UP000199611">
    <property type="component" value="Unassembled WGS sequence"/>
</dbReference>
<evidence type="ECO:0000313" key="8">
    <source>
        <dbReference type="Proteomes" id="UP000199611"/>
    </source>
</evidence>
<evidence type="ECO:0000256" key="5">
    <source>
        <dbReference type="PROSITE-ProRule" id="PRU00409"/>
    </source>
</evidence>
<dbReference type="InterPro" id="IPR043938">
    <property type="entry name" value="Ligase_CoA_dom"/>
</dbReference>
<dbReference type="GO" id="GO:0043758">
    <property type="term" value="F:acetate-CoA ligase (ADP-forming) activity"/>
    <property type="evidence" value="ECO:0007669"/>
    <property type="project" value="InterPro"/>
</dbReference>
<dbReference type="FunFam" id="3.30.1490.20:FF:000020">
    <property type="entry name" value="Protein lysine acetyltransferase"/>
    <property type="match status" value="1"/>
</dbReference>
<dbReference type="OrthoDB" id="9791027at2"/>
<dbReference type="Gene3D" id="3.30.1490.20">
    <property type="entry name" value="ATP-grasp fold, A domain"/>
    <property type="match status" value="1"/>
</dbReference>
<name>A0A1I4UM54_9BACT</name>
<dbReference type="EMBL" id="FOUU01000006">
    <property type="protein sequence ID" value="SFM89793.1"/>
    <property type="molecule type" value="Genomic_DNA"/>
</dbReference>
<dbReference type="InterPro" id="IPR003781">
    <property type="entry name" value="CoA-bd"/>
</dbReference>
<dbReference type="SUPFAM" id="SSF52210">
    <property type="entry name" value="Succinyl-CoA synthetase domains"/>
    <property type="match status" value="2"/>
</dbReference>
<organism evidence="7 8">
    <name type="scientific">Thermodesulforhabdus norvegica</name>
    <dbReference type="NCBI Taxonomy" id="39841"/>
    <lineage>
        <taxon>Bacteria</taxon>
        <taxon>Pseudomonadati</taxon>
        <taxon>Thermodesulfobacteriota</taxon>
        <taxon>Syntrophobacteria</taxon>
        <taxon>Syntrophobacterales</taxon>
        <taxon>Thermodesulforhabdaceae</taxon>
        <taxon>Thermodesulforhabdus</taxon>
    </lineage>
</organism>
<protein>
    <submittedName>
        <fullName evidence="7">Acyl-CoA synthetase (NDP forming)</fullName>
    </submittedName>
</protein>
<dbReference type="SUPFAM" id="SSF51735">
    <property type="entry name" value="NAD(P)-binding Rossmann-fold domains"/>
    <property type="match status" value="1"/>
</dbReference>
<accession>A0A1I4UM54</accession>
<dbReference type="GO" id="GO:0046872">
    <property type="term" value="F:metal ion binding"/>
    <property type="evidence" value="ECO:0007669"/>
    <property type="project" value="InterPro"/>
</dbReference>
<dbReference type="InterPro" id="IPR032875">
    <property type="entry name" value="Succ_CoA_lig_flav_dom"/>
</dbReference>
<evidence type="ECO:0000313" key="7">
    <source>
        <dbReference type="EMBL" id="SFM89793.1"/>
    </source>
</evidence>
<dbReference type="Pfam" id="PF19045">
    <property type="entry name" value="Ligase_CoA_2"/>
    <property type="match status" value="1"/>
</dbReference>
<dbReference type="Pfam" id="PF13380">
    <property type="entry name" value="CoA_binding_2"/>
    <property type="match status" value="1"/>
</dbReference>
<evidence type="ECO:0000256" key="1">
    <source>
        <dbReference type="ARBA" id="ARBA00022598"/>
    </source>
</evidence>
<feature type="domain" description="ATP-grasp" evidence="6">
    <location>
        <begin position="497"/>
        <end position="533"/>
    </location>
</feature>
<gene>
    <name evidence="7" type="ORF">SAMN05660836_01864</name>
</gene>
<dbReference type="Gene3D" id="3.30.470.20">
    <property type="entry name" value="ATP-grasp fold, B domain"/>
    <property type="match status" value="1"/>
</dbReference>
<dbReference type="InterPro" id="IPR013815">
    <property type="entry name" value="ATP_grasp_subdomain_1"/>
</dbReference>
<dbReference type="STRING" id="39841.SAMN05660836_01864"/>
<dbReference type="GO" id="GO:0005524">
    <property type="term" value="F:ATP binding"/>
    <property type="evidence" value="ECO:0007669"/>
    <property type="project" value="UniProtKB-UniRule"/>
</dbReference>
<dbReference type="Pfam" id="PF13607">
    <property type="entry name" value="Succ_CoA_lig"/>
    <property type="match status" value="1"/>
</dbReference>
<dbReference type="InterPro" id="IPR011761">
    <property type="entry name" value="ATP-grasp"/>
</dbReference>
<keyword evidence="2 5" id="KW-0547">Nucleotide-binding</keyword>
<keyword evidence="8" id="KW-1185">Reference proteome</keyword>
<dbReference type="SUPFAM" id="SSF56059">
    <property type="entry name" value="Glutathione synthetase ATP-binding domain-like"/>
    <property type="match status" value="1"/>
</dbReference>
<dbReference type="InterPro" id="IPR036291">
    <property type="entry name" value="NAD(P)-bd_dom_sf"/>
</dbReference>